<organism evidence="1 2">
    <name type="scientific">Hydrogenophaga intermedia</name>
    <dbReference type="NCBI Taxonomy" id="65786"/>
    <lineage>
        <taxon>Bacteria</taxon>
        <taxon>Pseudomonadati</taxon>
        <taxon>Pseudomonadota</taxon>
        <taxon>Betaproteobacteria</taxon>
        <taxon>Burkholderiales</taxon>
        <taxon>Comamonadaceae</taxon>
        <taxon>Hydrogenophaga</taxon>
    </lineage>
</organism>
<accession>A0A1L1PLA1</accession>
<evidence type="ECO:0000313" key="1">
    <source>
        <dbReference type="EMBL" id="CDN90130.1"/>
    </source>
</evidence>
<name>A0A1L1PLA1_HYDIT</name>
<gene>
    <name evidence="1" type="ORF">BN948_04572</name>
</gene>
<reference evidence="2" key="1">
    <citation type="submission" date="2014-02" db="EMBL/GenBank/DDBJ databases">
        <authorList>
            <person name="Gan H."/>
        </authorList>
    </citation>
    <scope>NUCLEOTIDE SEQUENCE [LARGE SCALE GENOMIC DNA]</scope>
    <source>
        <strain evidence="2">S1</strain>
    </source>
</reference>
<reference evidence="2" key="2">
    <citation type="submission" date="2014-11" db="EMBL/GenBank/DDBJ databases">
        <title>Draft genome sequence of Hydrogenophaga intermedia S1.</title>
        <authorList>
            <person name="Gan H.M."/>
            <person name="Chew T.H."/>
            <person name="Stolz A."/>
        </authorList>
    </citation>
    <scope>NUCLEOTIDE SEQUENCE [LARGE SCALE GENOMIC DNA]</scope>
    <source>
        <strain evidence="2">S1</strain>
    </source>
</reference>
<sequence>MTVNATKPAQASPALVQLAVDTASAQGWPRPLLAWLLVQQRTAQAAGDTATAERLQRRIDAVAPRATVR</sequence>
<evidence type="ECO:0000313" key="2">
    <source>
        <dbReference type="Proteomes" id="UP000028878"/>
    </source>
</evidence>
<protein>
    <submittedName>
        <fullName evidence="1">Uncharacterized protein</fullName>
    </submittedName>
</protein>
<proteinExistence type="predicted"/>
<keyword evidence="2" id="KW-1185">Reference proteome</keyword>
<dbReference type="AlphaFoldDB" id="A0A1L1PLA1"/>
<dbReference type="EMBL" id="CCAE010000067">
    <property type="protein sequence ID" value="CDN90130.1"/>
    <property type="molecule type" value="Genomic_DNA"/>
</dbReference>
<dbReference type="Proteomes" id="UP000028878">
    <property type="component" value="Unassembled WGS sequence"/>
</dbReference>
<dbReference type="RefSeq" id="WP_035624095.1">
    <property type="nucleotide sequence ID" value="NZ_CCAE010000067.1"/>
</dbReference>